<sequence length="273" mass="29093">MSASLKSCLLAALTALASLGGVGSAAAQDFTFGWNPRSGDVWVDTWLGDMNRYGSRYRDPFVDELVRYHGAPRDLVVDLLVQRRWAPGDVYFACALASIIGRPCRYVVDIWERDHALGWGRVAQNLGIKPGSPEFHRLKKGLVPTYDRWGRPIALDAQLERDFPGRGKGAAGKAGTGQPAKGKGAARGDRPGADARPAARGAEKPHPGKPGATRPRSKGTGRARARAERRSGHPDAAACGPPRPFSASAQPMPTGVRCRVVAAEHPQPGAHGS</sequence>
<keyword evidence="2" id="KW-0732">Signal</keyword>
<evidence type="ECO:0000313" key="3">
    <source>
        <dbReference type="EMBL" id="RPE79690.1"/>
    </source>
</evidence>
<dbReference type="Proteomes" id="UP000269708">
    <property type="component" value="Unassembled WGS sequence"/>
</dbReference>
<keyword evidence="4" id="KW-1185">Reference proteome</keyword>
<feature type="compositionally biased region" description="Basic residues" evidence="1">
    <location>
        <begin position="215"/>
        <end position="224"/>
    </location>
</feature>
<feature type="signal peptide" evidence="2">
    <location>
        <begin position="1"/>
        <end position="27"/>
    </location>
</feature>
<evidence type="ECO:0000256" key="1">
    <source>
        <dbReference type="SAM" id="MobiDB-lite"/>
    </source>
</evidence>
<feature type="chain" id="PRO_5018150628" evidence="2">
    <location>
        <begin position="28"/>
        <end position="273"/>
    </location>
</feature>
<proteinExistence type="predicted"/>
<comment type="caution">
    <text evidence="3">The sequence shown here is derived from an EMBL/GenBank/DDBJ whole genome shotgun (WGS) entry which is preliminary data.</text>
</comment>
<dbReference type="RefSeq" id="WP_123769877.1">
    <property type="nucleotide sequence ID" value="NZ_RKQN01000002.1"/>
</dbReference>
<evidence type="ECO:0000313" key="4">
    <source>
        <dbReference type="Proteomes" id="UP000269708"/>
    </source>
</evidence>
<dbReference type="AlphaFoldDB" id="A0A3N4W0Y2"/>
<evidence type="ECO:0000256" key="2">
    <source>
        <dbReference type="SAM" id="SignalP"/>
    </source>
</evidence>
<organism evidence="3 4">
    <name type="scientific">Vulcaniibacterium tengchongense</name>
    <dbReference type="NCBI Taxonomy" id="1273429"/>
    <lineage>
        <taxon>Bacteria</taxon>
        <taxon>Pseudomonadati</taxon>
        <taxon>Pseudomonadota</taxon>
        <taxon>Gammaproteobacteria</taxon>
        <taxon>Lysobacterales</taxon>
        <taxon>Lysobacteraceae</taxon>
        <taxon>Vulcaniibacterium</taxon>
    </lineage>
</organism>
<feature type="compositionally biased region" description="Gly residues" evidence="1">
    <location>
        <begin position="166"/>
        <end position="175"/>
    </location>
</feature>
<dbReference type="EMBL" id="RKQN01000002">
    <property type="protein sequence ID" value="RPE79690.1"/>
    <property type="molecule type" value="Genomic_DNA"/>
</dbReference>
<protein>
    <submittedName>
        <fullName evidence="3">Uncharacterized protein</fullName>
    </submittedName>
</protein>
<accession>A0A3N4W0Y2</accession>
<dbReference type="OrthoDB" id="5966402at2"/>
<name>A0A3N4W0Y2_9GAMM</name>
<reference evidence="3 4" key="1">
    <citation type="submission" date="2018-11" db="EMBL/GenBank/DDBJ databases">
        <title>Genomic Encyclopedia of Type Strains, Phase IV (KMG-IV): sequencing the most valuable type-strain genomes for metagenomic binning, comparative biology and taxonomic classification.</title>
        <authorList>
            <person name="Goeker M."/>
        </authorList>
    </citation>
    <scope>NUCLEOTIDE SEQUENCE [LARGE SCALE GENOMIC DNA]</scope>
    <source>
        <strain evidence="3 4">DSM 25623</strain>
    </source>
</reference>
<gene>
    <name evidence="3" type="ORF">EDC50_1514</name>
</gene>
<feature type="region of interest" description="Disordered" evidence="1">
    <location>
        <begin position="157"/>
        <end position="273"/>
    </location>
</feature>